<dbReference type="EMBL" id="CAJJDP010000115">
    <property type="protein sequence ID" value="CAD8197701.1"/>
    <property type="molecule type" value="Genomic_DNA"/>
</dbReference>
<dbReference type="PANTHER" id="PTHR19920">
    <property type="entry name" value="WD40 PROTEIN CIAO1"/>
    <property type="match status" value="1"/>
</dbReference>
<keyword evidence="2" id="KW-0175">Coiled coil</keyword>
<comment type="caution">
    <text evidence="3">The sequence shown here is derived from an EMBL/GenBank/DDBJ whole genome shotgun (WGS) entry which is preliminary data.</text>
</comment>
<evidence type="ECO:0000313" key="3">
    <source>
        <dbReference type="EMBL" id="CAD8197701.1"/>
    </source>
</evidence>
<evidence type="ECO:0000256" key="1">
    <source>
        <dbReference type="PROSITE-ProRule" id="PRU00221"/>
    </source>
</evidence>
<dbReference type="GO" id="GO:0016226">
    <property type="term" value="P:iron-sulfur cluster assembly"/>
    <property type="evidence" value="ECO:0007669"/>
    <property type="project" value="TreeGrafter"/>
</dbReference>
<evidence type="ECO:0000313" key="4">
    <source>
        <dbReference type="Proteomes" id="UP000683925"/>
    </source>
</evidence>
<keyword evidence="4" id="KW-1185">Reference proteome</keyword>
<evidence type="ECO:0000256" key="2">
    <source>
        <dbReference type="SAM" id="Coils"/>
    </source>
</evidence>
<dbReference type="PANTHER" id="PTHR19920:SF0">
    <property type="entry name" value="CYTOSOLIC IRON-SULFUR PROTEIN ASSEMBLY PROTEIN CIAO1-RELATED"/>
    <property type="match status" value="1"/>
</dbReference>
<dbReference type="OMA" id="IMISCEG"/>
<feature type="repeat" description="WD" evidence="1">
    <location>
        <begin position="271"/>
        <end position="303"/>
    </location>
</feature>
<feature type="coiled-coil region" evidence="2">
    <location>
        <begin position="78"/>
        <end position="105"/>
    </location>
</feature>
<accession>A0A8S1X9Y4</accession>
<dbReference type="SMART" id="SM00320">
    <property type="entry name" value="WD40"/>
    <property type="match status" value="4"/>
</dbReference>
<proteinExistence type="predicted"/>
<dbReference type="AlphaFoldDB" id="A0A8S1X9Y4"/>
<dbReference type="Pfam" id="PF00400">
    <property type="entry name" value="WD40"/>
    <property type="match status" value="1"/>
</dbReference>
<gene>
    <name evidence="3" type="ORF">POCTA_138.1.T1150023</name>
</gene>
<sequence>MIYSKMIEKEEDLHCSLKHQLPILMVNCDANLKKNERLLCPECMENLESIAQLMSFKKINQYIQEIQNYKKEYIEDVIKINTKQIEQLQKEFQKLKSNVIQQLDILTGNIDEWIKNVQIIGQENVTYSFFDELENIISKTKANDFNQNLIIDQINQINQTWYQKIIIKLNFENELCDDILKQLGKLDQIKENILKSEKLQILQNHEQNQFKKQQIMDEQVELKLIDDSNKQSSKCNAIVFDSTGSIMISCDKEQIKIWNLDQGRFTKQSSYTAHKSDVTCLEYSKNNNNFISGSLDKKIICWKQINQKEWKFSEPYECENKIYCFILNKQEDQLILGGVNLQIQIWQVDFIKNEMSFLYSLDKHGNSIFSLSFNQYETVLVSCGYHEFILWEKGLEGKWEYKDILEQIKYLLINLLQCITQHTQIECSKNEILLLISPKKIIFTHDQQLLWVPLDLYINDLFVFESQNGAFQLNSSKTITLIRNHQCQDSDYFPILYNKDRNIIMIRHKHHIYLIRELNDLRLLQNQIFNVMKFMGPQPMMDNIQFIGIQKVNNIQHMRYYLNKSIGIQK</sequence>
<name>A0A8S1X9Y4_PAROT</name>
<keyword evidence="1" id="KW-0853">WD repeat</keyword>
<dbReference type="PROSITE" id="PS50294">
    <property type="entry name" value="WD_REPEATS_REGION"/>
    <property type="match status" value="1"/>
</dbReference>
<protein>
    <submittedName>
        <fullName evidence="3">Uncharacterized protein</fullName>
    </submittedName>
</protein>
<organism evidence="3 4">
    <name type="scientific">Paramecium octaurelia</name>
    <dbReference type="NCBI Taxonomy" id="43137"/>
    <lineage>
        <taxon>Eukaryota</taxon>
        <taxon>Sar</taxon>
        <taxon>Alveolata</taxon>
        <taxon>Ciliophora</taxon>
        <taxon>Intramacronucleata</taxon>
        <taxon>Oligohymenophorea</taxon>
        <taxon>Peniculida</taxon>
        <taxon>Parameciidae</taxon>
        <taxon>Paramecium</taxon>
    </lineage>
</organism>
<dbReference type="Proteomes" id="UP000683925">
    <property type="component" value="Unassembled WGS sequence"/>
</dbReference>
<dbReference type="GO" id="GO:0097361">
    <property type="term" value="C:cytosolic [4Fe-4S] assembly targeting complex"/>
    <property type="evidence" value="ECO:0007669"/>
    <property type="project" value="TreeGrafter"/>
</dbReference>
<dbReference type="PROSITE" id="PS50082">
    <property type="entry name" value="WD_REPEATS_2"/>
    <property type="match status" value="1"/>
</dbReference>
<reference evidence="3" key="1">
    <citation type="submission" date="2021-01" db="EMBL/GenBank/DDBJ databases">
        <authorList>
            <consortium name="Genoscope - CEA"/>
            <person name="William W."/>
        </authorList>
    </citation>
    <scope>NUCLEOTIDE SEQUENCE</scope>
</reference>
<dbReference type="InterPro" id="IPR001680">
    <property type="entry name" value="WD40_rpt"/>
</dbReference>